<dbReference type="OrthoDB" id="17718at2759"/>
<evidence type="ECO:0000313" key="2">
    <source>
        <dbReference type="EMBL" id="KAF2071200.1"/>
    </source>
</evidence>
<keyword evidence="3" id="KW-1185">Reference proteome</keyword>
<dbReference type="PANTHER" id="PTHR38742:SF1">
    <property type="entry name" value="SECRETED PROTEIN C"/>
    <property type="match status" value="1"/>
</dbReference>
<dbReference type="Proteomes" id="UP000695562">
    <property type="component" value="Unassembled WGS sequence"/>
</dbReference>
<organism evidence="2 3">
    <name type="scientific">Polysphondylium violaceum</name>
    <dbReference type="NCBI Taxonomy" id="133409"/>
    <lineage>
        <taxon>Eukaryota</taxon>
        <taxon>Amoebozoa</taxon>
        <taxon>Evosea</taxon>
        <taxon>Eumycetozoa</taxon>
        <taxon>Dictyostelia</taxon>
        <taxon>Dictyosteliales</taxon>
        <taxon>Dictyosteliaceae</taxon>
        <taxon>Polysphondylium</taxon>
    </lineage>
</organism>
<proteinExistence type="predicted"/>
<evidence type="ECO:0000256" key="1">
    <source>
        <dbReference type="SAM" id="SignalP"/>
    </source>
</evidence>
<keyword evidence="1" id="KW-0732">Signal</keyword>
<protein>
    <submittedName>
        <fullName evidence="2">Uncharacterized protein</fullName>
    </submittedName>
</protein>
<name>A0A8J4PNK2_9MYCE</name>
<dbReference type="CDD" id="cd22935">
    <property type="entry name" value="SctA-like"/>
    <property type="match status" value="1"/>
</dbReference>
<dbReference type="AlphaFoldDB" id="A0A8J4PNK2"/>
<dbReference type="PANTHER" id="PTHR38742">
    <property type="entry name" value="PROTEIN GP17"/>
    <property type="match status" value="1"/>
</dbReference>
<sequence>MYSKVLLVLLAVVAVASAVNVDTPVEFDESEIRLTSARDFGAFAVGFIEGLEFSVSSHAKACISGTQRTFSGFMASFSELDRGFGSKNLGTVRTGMKELGGSIIELPILYQECGVSTFVGEIKSIASRLRDGTPGFIDFAIREVINILYHGHDLSVDIKGAISNCKRGSFTNCGIDVGKVVGILLKD</sequence>
<gene>
    <name evidence="2" type="ORF">CYY_007486</name>
</gene>
<feature type="chain" id="PRO_5035203301" evidence="1">
    <location>
        <begin position="19"/>
        <end position="187"/>
    </location>
</feature>
<evidence type="ECO:0000313" key="3">
    <source>
        <dbReference type="Proteomes" id="UP000695562"/>
    </source>
</evidence>
<dbReference type="EMBL" id="AJWJ01000402">
    <property type="protein sequence ID" value="KAF2071200.1"/>
    <property type="molecule type" value="Genomic_DNA"/>
</dbReference>
<comment type="caution">
    <text evidence="2">The sequence shown here is derived from an EMBL/GenBank/DDBJ whole genome shotgun (WGS) entry which is preliminary data.</text>
</comment>
<reference evidence="2" key="1">
    <citation type="submission" date="2020-01" db="EMBL/GenBank/DDBJ databases">
        <title>Development of genomics and gene disruption for Polysphondylium violaceum indicates a role for the polyketide synthase stlB in stalk morphogenesis.</title>
        <authorList>
            <person name="Narita B."/>
            <person name="Kawabe Y."/>
            <person name="Kin K."/>
            <person name="Saito T."/>
            <person name="Gibbs R."/>
            <person name="Kuspa A."/>
            <person name="Muzny D."/>
            <person name="Queller D."/>
            <person name="Richards S."/>
            <person name="Strassman J."/>
            <person name="Sucgang R."/>
            <person name="Worley K."/>
            <person name="Schaap P."/>
        </authorList>
    </citation>
    <scope>NUCLEOTIDE SEQUENCE</scope>
    <source>
        <strain evidence="2">QSvi11</strain>
    </source>
</reference>
<accession>A0A8J4PNK2</accession>
<feature type="signal peptide" evidence="1">
    <location>
        <begin position="1"/>
        <end position="18"/>
    </location>
</feature>